<evidence type="ECO:0000256" key="4">
    <source>
        <dbReference type="ARBA" id="ARBA00022723"/>
    </source>
</evidence>
<dbReference type="STRING" id="1834516.BL253_33610"/>
<dbReference type="InterPro" id="IPR017941">
    <property type="entry name" value="Rieske_2Fe-2S"/>
</dbReference>
<dbReference type="EMBL" id="MOMC01000090">
    <property type="protein sequence ID" value="ONH23196.1"/>
    <property type="molecule type" value="Genomic_DNA"/>
</dbReference>
<proteinExistence type="predicted"/>
<evidence type="ECO:0000259" key="11">
    <source>
        <dbReference type="PROSITE" id="PS51296"/>
    </source>
</evidence>
<dbReference type="OrthoDB" id="25106at2"/>
<dbReference type="GO" id="GO:0051537">
    <property type="term" value="F:2 iron, 2 sulfur cluster binding"/>
    <property type="evidence" value="ECO:0007669"/>
    <property type="project" value="UniProtKB-KW"/>
</dbReference>
<evidence type="ECO:0000256" key="1">
    <source>
        <dbReference type="ARBA" id="ARBA00002494"/>
    </source>
</evidence>
<evidence type="ECO:0000313" key="12">
    <source>
        <dbReference type="EMBL" id="ONH23196.1"/>
    </source>
</evidence>
<reference evidence="13" key="1">
    <citation type="submission" date="2016-10" db="EMBL/GenBank/DDBJ databases">
        <title>Frankia sp. NRRL B-16386 Genome sequencing.</title>
        <authorList>
            <person name="Ghodhbane-Gtari F."/>
            <person name="Swanson E."/>
            <person name="Gueddou A."/>
            <person name="Hezbri K."/>
            <person name="Ktari K."/>
            <person name="Nouioui I."/>
            <person name="Morris K."/>
            <person name="Simpson S."/>
            <person name="Abebe-Akele F."/>
            <person name="Thomas K."/>
            <person name="Gtari M."/>
            <person name="Tisa L.S."/>
        </authorList>
    </citation>
    <scope>NUCLEOTIDE SEQUENCE [LARGE SCALE GENOMIC DNA]</scope>
    <source>
        <strain evidence="13">NRRL B-16386</strain>
    </source>
</reference>
<dbReference type="SUPFAM" id="SSF50022">
    <property type="entry name" value="ISP domain"/>
    <property type="match status" value="1"/>
</dbReference>
<comment type="cofactor">
    <cofactor evidence="9">
        <name>[2Fe-2S] cluster</name>
        <dbReference type="ChEBI" id="CHEBI:190135"/>
    </cofactor>
</comment>
<keyword evidence="6" id="KW-0411">Iron-sulfur</keyword>
<dbReference type="Gene3D" id="2.102.10.10">
    <property type="entry name" value="Rieske [2Fe-2S] iron-sulphur domain"/>
    <property type="match status" value="1"/>
</dbReference>
<dbReference type="InterPro" id="IPR005805">
    <property type="entry name" value="Rieske_Fe-S_prot_C"/>
</dbReference>
<dbReference type="InterPro" id="IPR014349">
    <property type="entry name" value="Rieske_Fe-S_prot"/>
</dbReference>
<evidence type="ECO:0000256" key="7">
    <source>
        <dbReference type="ARBA" id="ARBA00023157"/>
    </source>
</evidence>
<evidence type="ECO:0000256" key="2">
    <source>
        <dbReference type="ARBA" id="ARBA00015816"/>
    </source>
</evidence>
<organism evidence="12 13">
    <name type="scientific">Pseudofrankia asymbiotica</name>
    <dbReference type="NCBI Taxonomy" id="1834516"/>
    <lineage>
        <taxon>Bacteria</taxon>
        <taxon>Bacillati</taxon>
        <taxon>Actinomycetota</taxon>
        <taxon>Actinomycetes</taxon>
        <taxon>Frankiales</taxon>
        <taxon>Frankiaceae</taxon>
        <taxon>Pseudofrankia</taxon>
    </lineage>
</organism>
<protein>
    <recommendedName>
        <fullName evidence="2">Cytochrome bc1 complex Rieske iron-sulfur subunit</fullName>
    </recommendedName>
    <alternativeName>
        <fullName evidence="8">Cytochrome bc1 reductase complex subunit QcrA</fullName>
    </alternativeName>
</protein>
<dbReference type="GO" id="GO:0004497">
    <property type="term" value="F:monooxygenase activity"/>
    <property type="evidence" value="ECO:0007669"/>
    <property type="project" value="UniProtKB-ARBA"/>
</dbReference>
<dbReference type="CDD" id="cd03467">
    <property type="entry name" value="Rieske"/>
    <property type="match status" value="1"/>
</dbReference>
<feature type="compositionally biased region" description="Polar residues" evidence="10">
    <location>
        <begin position="1"/>
        <end position="17"/>
    </location>
</feature>
<dbReference type="PANTHER" id="PTHR10134">
    <property type="entry name" value="CYTOCHROME B-C1 COMPLEX SUBUNIT RIESKE, MITOCHONDRIAL"/>
    <property type="match status" value="1"/>
</dbReference>
<evidence type="ECO:0000256" key="8">
    <source>
        <dbReference type="ARBA" id="ARBA00029586"/>
    </source>
</evidence>
<keyword evidence="7" id="KW-1015">Disulfide bond</keyword>
<dbReference type="GO" id="GO:0016705">
    <property type="term" value="F:oxidoreductase activity, acting on paired donors, with incorporation or reduction of molecular oxygen"/>
    <property type="evidence" value="ECO:0007669"/>
    <property type="project" value="UniProtKB-ARBA"/>
</dbReference>
<feature type="domain" description="Rieske" evidence="11">
    <location>
        <begin position="85"/>
        <end position="177"/>
    </location>
</feature>
<feature type="region of interest" description="Disordered" evidence="10">
    <location>
        <begin position="1"/>
        <end position="20"/>
    </location>
</feature>
<evidence type="ECO:0000256" key="5">
    <source>
        <dbReference type="ARBA" id="ARBA00023004"/>
    </source>
</evidence>
<keyword evidence="4" id="KW-0479">Metal-binding</keyword>
<sequence>MTQDAAPQAEPTETSVRPASLTRRATVPLIAVAVGASGYLLAACSSSDDDAAAVSPSTGSVTTDSAATPAAAATTGGATTGSGGTQLATLDQVPAGGGLILSDKKIVITRGTGTDVHAFSAVCTHQGCTVAKVADGTINCPCHGSKFDASTGAPVAGPAPSPLAPVAVTVRDNAVFTA</sequence>
<dbReference type="GO" id="GO:0016020">
    <property type="term" value="C:membrane"/>
    <property type="evidence" value="ECO:0007669"/>
    <property type="project" value="InterPro"/>
</dbReference>
<dbReference type="PROSITE" id="PS51296">
    <property type="entry name" value="RIESKE"/>
    <property type="match status" value="1"/>
</dbReference>
<dbReference type="AlphaFoldDB" id="A0A1V2I1B3"/>
<evidence type="ECO:0000256" key="9">
    <source>
        <dbReference type="ARBA" id="ARBA00034078"/>
    </source>
</evidence>
<gene>
    <name evidence="12" type="ORF">BL253_33610</name>
</gene>
<comment type="caution">
    <text evidence="12">The sequence shown here is derived from an EMBL/GenBank/DDBJ whole genome shotgun (WGS) entry which is preliminary data.</text>
</comment>
<evidence type="ECO:0000256" key="10">
    <source>
        <dbReference type="SAM" id="MobiDB-lite"/>
    </source>
</evidence>
<keyword evidence="13" id="KW-1185">Reference proteome</keyword>
<evidence type="ECO:0000313" key="13">
    <source>
        <dbReference type="Proteomes" id="UP000188929"/>
    </source>
</evidence>
<keyword evidence="5" id="KW-0408">Iron</keyword>
<dbReference type="InterPro" id="IPR036922">
    <property type="entry name" value="Rieske_2Fe-2S_sf"/>
</dbReference>
<dbReference type="Pfam" id="PF00355">
    <property type="entry name" value="Rieske"/>
    <property type="match status" value="1"/>
</dbReference>
<evidence type="ECO:0000256" key="3">
    <source>
        <dbReference type="ARBA" id="ARBA00022714"/>
    </source>
</evidence>
<keyword evidence="3" id="KW-0001">2Fe-2S</keyword>
<dbReference type="PRINTS" id="PR00162">
    <property type="entry name" value="RIESKE"/>
</dbReference>
<dbReference type="Proteomes" id="UP000188929">
    <property type="component" value="Unassembled WGS sequence"/>
</dbReference>
<accession>A0A1V2I1B3</accession>
<dbReference type="GO" id="GO:0046872">
    <property type="term" value="F:metal ion binding"/>
    <property type="evidence" value="ECO:0007669"/>
    <property type="project" value="UniProtKB-KW"/>
</dbReference>
<evidence type="ECO:0000256" key="6">
    <source>
        <dbReference type="ARBA" id="ARBA00023014"/>
    </source>
</evidence>
<name>A0A1V2I1B3_9ACTN</name>
<comment type="function">
    <text evidence="1">Iron-sulfur subunit of the cytochrome bc1 complex, an essential component of the respiratory electron transport chain required for ATP synthesis. The bc1 complex catalyzes the oxidation of menaquinol and the reduction of cytochrome c in the respiratory chain. The bc1 complex operates through a Q-cycle mechanism that couples electron transfer to generation of the proton gradient that drives ATP synthesis.</text>
</comment>